<keyword evidence="2" id="KW-0815">Transposition</keyword>
<accession>X0ZZZ2</accession>
<gene>
    <name evidence="6" type="ORF">S01H4_34911</name>
</gene>
<comment type="similarity">
    <text evidence="1">Belongs to the transposase 11 family.</text>
</comment>
<keyword evidence="3" id="KW-0238">DNA-binding</keyword>
<evidence type="ECO:0000256" key="1">
    <source>
        <dbReference type="ARBA" id="ARBA00010075"/>
    </source>
</evidence>
<dbReference type="SUPFAM" id="SSF53098">
    <property type="entry name" value="Ribonuclease H-like"/>
    <property type="match status" value="1"/>
</dbReference>
<dbReference type="GO" id="GO:0004803">
    <property type="term" value="F:transposase activity"/>
    <property type="evidence" value="ECO:0007669"/>
    <property type="project" value="InterPro"/>
</dbReference>
<feature type="non-terminal residue" evidence="6">
    <location>
        <position position="248"/>
    </location>
</feature>
<dbReference type="Pfam" id="PF01609">
    <property type="entry name" value="DDE_Tnp_1"/>
    <property type="match status" value="1"/>
</dbReference>
<evidence type="ECO:0000256" key="2">
    <source>
        <dbReference type="ARBA" id="ARBA00022578"/>
    </source>
</evidence>
<dbReference type="InterPro" id="IPR047952">
    <property type="entry name" value="Transpos_IS4"/>
</dbReference>
<keyword evidence="4" id="KW-0233">DNA recombination</keyword>
<dbReference type="GO" id="GO:0003677">
    <property type="term" value="F:DNA binding"/>
    <property type="evidence" value="ECO:0007669"/>
    <property type="project" value="UniProtKB-KW"/>
</dbReference>
<feature type="domain" description="Transposase IS4-like" evidence="5">
    <location>
        <begin position="63"/>
        <end position="247"/>
    </location>
</feature>
<dbReference type="PANTHER" id="PTHR33258">
    <property type="entry name" value="TRANSPOSASE INSL FOR INSERTION SEQUENCE ELEMENT IS186A-RELATED"/>
    <property type="match status" value="1"/>
</dbReference>
<dbReference type="InterPro" id="IPR002559">
    <property type="entry name" value="Transposase_11"/>
</dbReference>
<proteinExistence type="inferred from homology"/>
<reference evidence="6" key="1">
    <citation type="journal article" date="2014" name="Front. Microbiol.">
        <title>High frequency of phylogenetically diverse reductive dehalogenase-homologous genes in deep subseafloor sedimentary metagenomes.</title>
        <authorList>
            <person name="Kawai M."/>
            <person name="Futagami T."/>
            <person name="Toyoda A."/>
            <person name="Takaki Y."/>
            <person name="Nishi S."/>
            <person name="Hori S."/>
            <person name="Arai W."/>
            <person name="Tsubouchi T."/>
            <person name="Morono Y."/>
            <person name="Uchiyama I."/>
            <person name="Ito T."/>
            <person name="Fujiyama A."/>
            <person name="Inagaki F."/>
            <person name="Takami H."/>
        </authorList>
    </citation>
    <scope>NUCLEOTIDE SEQUENCE</scope>
    <source>
        <strain evidence="6">Expedition CK06-06</strain>
    </source>
</reference>
<evidence type="ECO:0000259" key="5">
    <source>
        <dbReference type="Pfam" id="PF01609"/>
    </source>
</evidence>
<organism evidence="6">
    <name type="scientific">marine sediment metagenome</name>
    <dbReference type="NCBI Taxonomy" id="412755"/>
    <lineage>
        <taxon>unclassified sequences</taxon>
        <taxon>metagenomes</taxon>
        <taxon>ecological metagenomes</taxon>
    </lineage>
</organism>
<dbReference type="EMBL" id="BART01018501">
    <property type="protein sequence ID" value="GAG75440.1"/>
    <property type="molecule type" value="Genomic_DNA"/>
</dbReference>
<evidence type="ECO:0000256" key="4">
    <source>
        <dbReference type="ARBA" id="ARBA00023172"/>
    </source>
</evidence>
<sequence length="248" mass="29608">MISIEIHKLKYYHLGFGKSVSRSNLANPNEKRNYKIFEELAYHLIDEAKRCCTVNDFELDIEENVYAFDSTTIDLCLSVFWWTKFSKTKAGIKLHALFDVKTSIPGYIHILKASFHDVNPLDLLFFEPGSYYIIDRTYVDFRRLYNIHTNNAFFVTRAKSNLKFKRMYSNKACKEKGNLCNQISKLQGFYSAKEYPSKLRRIKYYDDENNSTFVFITNNFELEDTEIALVYKYRWKIELFFKWIKQHL</sequence>
<evidence type="ECO:0000313" key="6">
    <source>
        <dbReference type="EMBL" id="GAG75440.1"/>
    </source>
</evidence>
<comment type="caution">
    <text evidence="6">The sequence shown here is derived from an EMBL/GenBank/DDBJ whole genome shotgun (WGS) entry which is preliminary data.</text>
</comment>
<dbReference type="AlphaFoldDB" id="X0ZZZ2"/>
<protein>
    <recommendedName>
        <fullName evidence="5">Transposase IS4-like domain-containing protein</fullName>
    </recommendedName>
</protein>
<dbReference type="PANTHER" id="PTHR33258:SF1">
    <property type="entry name" value="TRANSPOSASE INSL FOR INSERTION SEQUENCE ELEMENT IS186A-RELATED"/>
    <property type="match status" value="1"/>
</dbReference>
<dbReference type="GO" id="GO:0006313">
    <property type="term" value="P:DNA transposition"/>
    <property type="evidence" value="ECO:0007669"/>
    <property type="project" value="InterPro"/>
</dbReference>
<dbReference type="NCBIfam" id="NF033592">
    <property type="entry name" value="transpos_IS4_1"/>
    <property type="match status" value="1"/>
</dbReference>
<evidence type="ECO:0000256" key="3">
    <source>
        <dbReference type="ARBA" id="ARBA00023125"/>
    </source>
</evidence>
<dbReference type="InterPro" id="IPR012337">
    <property type="entry name" value="RNaseH-like_sf"/>
</dbReference>
<name>X0ZZZ2_9ZZZZ</name>